<reference evidence="11" key="1">
    <citation type="journal article" date="2019" name="Int. J. Syst. Evol. Microbiol.">
        <title>The Global Catalogue of Microorganisms (GCM) 10K type strain sequencing project: providing services to taxonomists for standard genome sequencing and annotation.</title>
        <authorList>
            <consortium name="The Broad Institute Genomics Platform"/>
            <consortium name="The Broad Institute Genome Sequencing Center for Infectious Disease"/>
            <person name="Wu L."/>
            <person name="Ma J."/>
        </authorList>
    </citation>
    <scope>NUCLEOTIDE SEQUENCE [LARGE SCALE GENOMIC DNA]</scope>
    <source>
        <strain evidence="11">JCM 17459</strain>
    </source>
</reference>
<dbReference type="PANTHER" id="PTHR30266">
    <property type="entry name" value="MECHANOSENSITIVE CHANNEL MSCL"/>
    <property type="match status" value="1"/>
</dbReference>
<sequence>MFAGFKEFISRGNAVDLAVGVVIGAAFTEVVNSIVTKVLNPLIGGIFGKPNFDNLWVITLGSGDDRAQVLPFSILTALVNFLLVAAALYFLVVLPMNKLAARRKVEETEPAAPAEDVRVLTEIRDLLAAQQRGSNGGSVVGTHQLH</sequence>
<keyword evidence="2 9" id="KW-0813">Transport</keyword>
<evidence type="ECO:0000313" key="11">
    <source>
        <dbReference type="Proteomes" id="UP001499841"/>
    </source>
</evidence>
<comment type="caution">
    <text evidence="9">Lacks conserved residue(s) required for the propagation of feature annotation.</text>
</comment>
<evidence type="ECO:0000256" key="5">
    <source>
        <dbReference type="ARBA" id="ARBA00022989"/>
    </source>
</evidence>
<keyword evidence="8 9" id="KW-0407">Ion channel</keyword>
<dbReference type="InterPro" id="IPR037673">
    <property type="entry name" value="MSC/AndL"/>
</dbReference>
<dbReference type="EMBL" id="BAABBA010000023">
    <property type="protein sequence ID" value="GAA3509222.1"/>
    <property type="molecule type" value="Genomic_DNA"/>
</dbReference>
<evidence type="ECO:0000256" key="2">
    <source>
        <dbReference type="ARBA" id="ARBA00022448"/>
    </source>
</evidence>
<dbReference type="RefSeq" id="WP_345044165.1">
    <property type="nucleotide sequence ID" value="NZ_BAABBA010000023.1"/>
</dbReference>
<dbReference type="PANTHER" id="PTHR30266:SF2">
    <property type="entry name" value="LARGE-CONDUCTANCE MECHANOSENSITIVE CHANNEL"/>
    <property type="match status" value="1"/>
</dbReference>
<accession>A0ABP6ULM5</accession>
<comment type="function">
    <text evidence="9">Channel that opens in response to stretch forces in the membrane lipid bilayer. May participate in the regulation of osmotic pressure changes within the cell.</text>
</comment>
<dbReference type="InterPro" id="IPR001185">
    <property type="entry name" value="MS_channel"/>
</dbReference>
<evidence type="ECO:0000256" key="6">
    <source>
        <dbReference type="ARBA" id="ARBA00023065"/>
    </source>
</evidence>
<proteinExistence type="inferred from homology"/>
<keyword evidence="11" id="KW-1185">Reference proteome</keyword>
<dbReference type="NCBIfam" id="TIGR00220">
    <property type="entry name" value="mscL"/>
    <property type="match status" value="1"/>
</dbReference>
<dbReference type="HAMAP" id="MF_00115">
    <property type="entry name" value="MscL"/>
    <property type="match status" value="1"/>
</dbReference>
<comment type="subunit">
    <text evidence="9">Homopentamer.</text>
</comment>
<comment type="subcellular location">
    <subcellularLocation>
        <location evidence="9">Cell membrane</location>
        <topology evidence="9">Multi-pass membrane protein</topology>
    </subcellularLocation>
    <subcellularLocation>
        <location evidence="1">Membrane</location>
        <topology evidence="1">Multi-pass membrane protein</topology>
    </subcellularLocation>
</comment>
<keyword evidence="7 9" id="KW-0472">Membrane</keyword>
<keyword evidence="4 9" id="KW-0812">Transmembrane</keyword>
<feature type="transmembrane region" description="Helical" evidence="9">
    <location>
        <begin position="69"/>
        <end position="94"/>
    </location>
</feature>
<evidence type="ECO:0000256" key="1">
    <source>
        <dbReference type="ARBA" id="ARBA00004141"/>
    </source>
</evidence>
<dbReference type="Pfam" id="PF01741">
    <property type="entry name" value="MscL"/>
    <property type="match status" value="1"/>
</dbReference>
<evidence type="ECO:0000256" key="3">
    <source>
        <dbReference type="ARBA" id="ARBA00022475"/>
    </source>
</evidence>
<gene>
    <name evidence="9 10" type="primary">mscL</name>
    <name evidence="10" type="ORF">GCM10022262_35500</name>
</gene>
<evidence type="ECO:0000256" key="7">
    <source>
        <dbReference type="ARBA" id="ARBA00023136"/>
    </source>
</evidence>
<evidence type="ECO:0000256" key="9">
    <source>
        <dbReference type="HAMAP-Rule" id="MF_00115"/>
    </source>
</evidence>
<evidence type="ECO:0000256" key="4">
    <source>
        <dbReference type="ARBA" id="ARBA00022692"/>
    </source>
</evidence>
<dbReference type="Gene3D" id="1.10.1200.120">
    <property type="entry name" value="Large-conductance mechanosensitive channel, MscL, domain 1"/>
    <property type="match status" value="1"/>
</dbReference>
<evidence type="ECO:0000313" key="10">
    <source>
        <dbReference type="EMBL" id="GAA3509222.1"/>
    </source>
</evidence>
<protein>
    <recommendedName>
        <fullName evidence="9">Large-conductance mechanosensitive channel</fullName>
    </recommendedName>
</protein>
<dbReference type="InterPro" id="IPR036019">
    <property type="entry name" value="MscL_channel"/>
</dbReference>
<keyword evidence="3 9" id="KW-1003">Cell membrane</keyword>
<name>A0ABP6ULM5_9MICO</name>
<dbReference type="SUPFAM" id="SSF81330">
    <property type="entry name" value="Gated mechanosensitive channel"/>
    <property type="match status" value="1"/>
</dbReference>
<keyword evidence="5 9" id="KW-1133">Transmembrane helix</keyword>
<evidence type="ECO:0000256" key="8">
    <source>
        <dbReference type="ARBA" id="ARBA00023303"/>
    </source>
</evidence>
<comment type="caution">
    <text evidence="10">The sequence shown here is derived from an EMBL/GenBank/DDBJ whole genome shotgun (WGS) entry which is preliminary data.</text>
</comment>
<dbReference type="Proteomes" id="UP001499841">
    <property type="component" value="Unassembled WGS sequence"/>
</dbReference>
<comment type="similarity">
    <text evidence="9">Belongs to the MscL family.</text>
</comment>
<organism evidence="10 11">
    <name type="scientific">Georgenia daeguensis</name>
    <dbReference type="NCBI Taxonomy" id="908355"/>
    <lineage>
        <taxon>Bacteria</taxon>
        <taxon>Bacillati</taxon>
        <taxon>Actinomycetota</taxon>
        <taxon>Actinomycetes</taxon>
        <taxon>Micrococcales</taxon>
        <taxon>Bogoriellaceae</taxon>
        <taxon>Georgenia</taxon>
    </lineage>
</organism>
<dbReference type="PRINTS" id="PR01264">
    <property type="entry name" value="MECHCHANNEL"/>
</dbReference>
<keyword evidence="6 9" id="KW-0406">Ion transport</keyword>